<dbReference type="Proteomes" id="UP000598820">
    <property type="component" value="Unassembled WGS sequence"/>
</dbReference>
<evidence type="ECO:0000256" key="1">
    <source>
        <dbReference type="SAM" id="MobiDB-lite"/>
    </source>
</evidence>
<gene>
    <name evidence="2" type="ORF">IC229_27550</name>
</gene>
<dbReference type="SUPFAM" id="SSF52540">
    <property type="entry name" value="P-loop containing nucleoside triphosphate hydrolases"/>
    <property type="match status" value="1"/>
</dbReference>
<dbReference type="RefSeq" id="WP_190890991.1">
    <property type="nucleotide sequence ID" value="NZ_JACWZY010000031.1"/>
</dbReference>
<feature type="region of interest" description="Disordered" evidence="1">
    <location>
        <begin position="444"/>
        <end position="465"/>
    </location>
</feature>
<proteinExistence type="predicted"/>
<evidence type="ECO:0000313" key="2">
    <source>
        <dbReference type="EMBL" id="MBD2704427.1"/>
    </source>
</evidence>
<dbReference type="EMBL" id="JACWZY010000031">
    <property type="protein sequence ID" value="MBD2704427.1"/>
    <property type="molecule type" value="Genomic_DNA"/>
</dbReference>
<name>A0A927AUI1_9BACT</name>
<keyword evidence="3" id="KW-1185">Reference proteome</keyword>
<dbReference type="InterPro" id="IPR027417">
    <property type="entry name" value="P-loop_NTPase"/>
</dbReference>
<protein>
    <recommendedName>
        <fullName evidence="4">Terminase</fullName>
    </recommendedName>
</protein>
<organism evidence="2 3">
    <name type="scientific">Spirosoma profusum</name>
    <dbReference type="NCBI Taxonomy" id="2771354"/>
    <lineage>
        <taxon>Bacteria</taxon>
        <taxon>Pseudomonadati</taxon>
        <taxon>Bacteroidota</taxon>
        <taxon>Cytophagia</taxon>
        <taxon>Cytophagales</taxon>
        <taxon>Cytophagaceae</taxon>
        <taxon>Spirosoma</taxon>
    </lineage>
</organism>
<reference evidence="2" key="1">
    <citation type="submission" date="2020-09" db="EMBL/GenBank/DDBJ databases">
        <authorList>
            <person name="Kim M.K."/>
        </authorList>
    </citation>
    <scope>NUCLEOTIDE SEQUENCE</scope>
    <source>
        <strain evidence="2">BT702</strain>
    </source>
</reference>
<dbReference type="AlphaFoldDB" id="A0A927AUI1"/>
<evidence type="ECO:0008006" key="4">
    <source>
        <dbReference type="Google" id="ProtNLM"/>
    </source>
</evidence>
<dbReference type="Pfam" id="PF03237">
    <property type="entry name" value="Terminase_6N"/>
    <property type="match status" value="1"/>
</dbReference>
<sequence>MSNRTRQRPVIHIHWDRPFVYPYQKAFMDNKERFTVVEGATKIGKTTPMIFWLLEQALKGKPGQTFWWVAPIRAQAKMAFDRMRNKIDVRNFFKVNESNLTLTLPGGSIIHFKSADNPDSLYGEDVYAVVFDEASRAQEASWFAIRSTLTSTGGKCKFIANVVGRGWYYKLALKARSGEDPEYRHFKVTGWDAVMTGPLSVDEVKAAKAKILGHDDDNRARMEEVYNKLLAHAYSNFKPLKKKARLPLKEVVQAKSELPPHVFRQLYEAETSDDGGNPFGVQNLDRAKRKGLGEGPATSYGIDLASRVDFTVEVGLNEEKEVCHFKRYQMDWEQTTNTISNLPDIPTAVDGTGVGAVIVERMQKGRRYTESFIFSQQSKQRLIEALATAFQNNELTFPEGGALEDELYSFEYSYSRSGGLRYSAPEGLNDDCVMALALAYDQHRHQPPTGGARARRVPTAQGRTY</sequence>
<dbReference type="Gene3D" id="3.30.420.240">
    <property type="match status" value="1"/>
</dbReference>
<evidence type="ECO:0000313" key="3">
    <source>
        <dbReference type="Proteomes" id="UP000598820"/>
    </source>
</evidence>
<dbReference type="Gene3D" id="3.40.50.300">
    <property type="entry name" value="P-loop containing nucleotide triphosphate hydrolases"/>
    <property type="match status" value="1"/>
</dbReference>
<comment type="caution">
    <text evidence="2">The sequence shown here is derived from an EMBL/GenBank/DDBJ whole genome shotgun (WGS) entry which is preliminary data.</text>
</comment>
<accession>A0A927AUI1</accession>